<dbReference type="PANTHER" id="PTHR31314">
    <property type="entry name" value="MYB FAMILY TRANSCRIPTION FACTOR PHL7-LIKE"/>
    <property type="match status" value="1"/>
</dbReference>
<comment type="subcellular location">
    <subcellularLocation>
        <location evidence="1">Nucleus</location>
    </subcellularLocation>
</comment>
<evidence type="ECO:0000256" key="2">
    <source>
        <dbReference type="ARBA" id="ARBA00023015"/>
    </source>
</evidence>
<dbReference type="InterPro" id="IPR001005">
    <property type="entry name" value="SANT/Myb"/>
</dbReference>
<organism evidence="6">
    <name type="scientific">Prunus dulcis</name>
    <name type="common">Almond</name>
    <name type="synonym">Amygdalus dulcis</name>
    <dbReference type="NCBI Taxonomy" id="3755"/>
    <lineage>
        <taxon>Eukaryota</taxon>
        <taxon>Viridiplantae</taxon>
        <taxon>Streptophyta</taxon>
        <taxon>Embryophyta</taxon>
        <taxon>Tracheophyta</taxon>
        <taxon>Spermatophyta</taxon>
        <taxon>Magnoliopsida</taxon>
        <taxon>eudicotyledons</taxon>
        <taxon>Gunneridae</taxon>
        <taxon>Pentapetalae</taxon>
        <taxon>rosids</taxon>
        <taxon>fabids</taxon>
        <taxon>Rosales</taxon>
        <taxon>Rosaceae</taxon>
        <taxon>Amygdaloideae</taxon>
        <taxon>Amygdaleae</taxon>
        <taxon>Prunus</taxon>
    </lineage>
</organism>
<dbReference type="AlphaFoldDB" id="A0A4Y1R6H6"/>
<reference evidence="6" key="1">
    <citation type="journal article" date="2019" name="Science">
        <title>Mutation of a bHLH transcription factor allowed almond domestication.</title>
        <authorList>
            <person name="Sanchez-Perez R."/>
            <person name="Pavan S."/>
            <person name="Mazzeo R."/>
            <person name="Moldovan C."/>
            <person name="Aiese Cigliano R."/>
            <person name="Del Cueto J."/>
            <person name="Ricciardi F."/>
            <person name="Lotti C."/>
            <person name="Ricciardi L."/>
            <person name="Dicenta F."/>
            <person name="Lopez-Marques R.L."/>
            <person name="Lindberg Moller B."/>
        </authorList>
    </citation>
    <scope>NUCLEOTIDE SEQUENCE</scope>
</reference>
<dbReference type="GO" id="GO:0003700">
    <property type="term" value="F:DNA-binding transcription factor activity"/>
    <property type="evidence" value="ECO:0007669"/>
    <property type="project" value="InterPro"/>
</dbReference>
<evidence type="ECO:0000313" key="6">
    <source>
        <dbReference type="EMBL" id="BBG99789.1"/>
    </source>
</evidence>
<keyword evidence="6" id="KW-0238">DNA-binding</keyword>
<evidence type="ECO:0000256" key="3">
    <source>
        <dbReference type="ARBA" id="ARBA00023163"/>
    </source>
</evidence>
<dbReference type="PROSITE" id="PS51294">
    <property type="entry name" value="HTH_MYB"/>
    <property type="match status" value="1"/>
</dbReference>
<evidence type="ECO:0000256" key="4">
    <source>
        <dbReference type="ARBA" id="ARBA00023242"/>
    </source>
</evidence>
<dbReference type="FunFam" id="1.10.10.60:FF:000007">
    <property type="entry name" value="Two-component response regulator"/>
    <property type="match status" value="1"/>
</dbReference>
<keyword evidence="6" id="KW-0371">Homeobox</keyword>
<dbReference type="NCBIfam" id="TIGR01557">
    <property type="entry name" value="myb_SHAQKYF"/>
    <property type="match status" value="1"/>
</dbReference>
<keyword evidence="4" id="KW-0539">Nucleus</keyword>
<feature type="domain" description="HTH myb-type" evidence="5">
    <location>
        <begin position="28"/>
        <end position="88"/>
    </location>
</feature>
<dbReference type="InterPro" id="IPR009057">
    <property type="entry name" value="Homeodomain-like_sf"/>
</dbReference>
<keyword evidence="2" id="KW-0805">Transcription regulation</keyword>
<dbReference type="Pfam" id="PF00249">
    <property type="entry name" value="Myb_DNA-binding"/>
    <property type="match status" value="1"/>
</dbReference>
<evidence type="ECO:0000259" key="5">
    <source>
        <dbReference type="PROSITE" id="PS51294"/>
    </source>
</evidence>
<dbReference type="Gene3D" id="1.10.10.60">
    <property type="entry name" value="Homeodomain-like"/>
    <property type="match status" value="1"/>
</dbReference>
<dbReference type="PANTHER" id="PTHR31314:SF113">
    <property type="entry name" value="MYB FAMILY TRANSCRIPTION FACTOR MPH1"/>
    <property type="match status" value="1"/>
</dbReference>
<dbReference type="GO" id="GO:0005634">
    <property type="term" value="C:nucleus"/>
    <property type="evidence" value="ECO:0007669"/>
    <property type="project" value="UniProtKB-SubCell"/>
</dbReference>
<dbReference type="EMBL" id="AP019299">
    <property type="protein sequence ID" value="BBG99789.1"/>
    <property type="molecule type" value="Genomic_DNA"/>
</dbReference>
<dbReference type="InterPro" id="IPR017930">
    <property type="entry name" value="Myb_dom"/>
</dbReference>
<gene>
    <name evidence="6" type="ORF">Prudu_009591</name>
</gene>
<sequence length="117" mass="14001">MKKLLNYLSHMNEEMKSYQKIGVRNYQKSDHPRLRWTPQLHELFVEAVESLGGKHKATPKRILQTMSVKGLKISHVKSHLQNFVLFRHETDRHQYDLREMRYDQIKLAYKAVAIIEK</sequence>
<accession>A0A4Y1R6H6</accession>
<proteinExistence type="predicted"/>
<name>A0A4Y1R6H6_PRUDU</name>
<protein>
    <submittedName>
        <fullName evidence="6">Homeodomain-like superfamily protein</fullName>
    </submittedName>
</protein>
<dbReference type="InterPro" id="IPR046955">
    <property type="entry name" value="PHR1-like"/>
</dbReference>
<dbReference type="InterPro" id="IPR006447">
    <property type="entry name" value="Myb_dom_plants"/>
</dbReference>
<dbReference type="SUPFAM" id="SSF46689">
    <property type="entry name" value="Homeodomain-like"/>
    <property type="match status" value="1"/>
</dbReference>
<evidence type="ECO:0000256" key="1">
    <source>
        <dbReference type="ARBA" id="ARBA00004123"/>
    </source>
</evidence>
<keyword evidence="3" id="KW-0804">Transcription</keyword>
<dbReference type="GO" id="GO:0003677">
    <property type="term" value="F:DNA binding"/>
    <property type="evidence" value="ECO:0007669"/>
    <property type="project" value="UniProtKB-KW"/>
</dbReference>